<dbReference type="RefSeq" id="WP_034360753.1">
    <property type="nucleotide sequence ID" value="NZ_CAJUDB010000005.1"/>
</dbReference>
<comment type="similarity">
    <text evidence="9">Belongs to the TatA/E family.</text>
</comment>
<keyword evidence="7 9" id="KW-0811">Translocation</keyword>
<feature type="compositionally biased region" description="Low complexity" evidence="10">
    <location>
        <begin position="61"/>
        <end position="74"/>
    </location>
</feature>
<dbReference type="InterPro" id="IPR003369">
    <property type="entry name" value="TatA/B/E"/>
</dbReference>
<reference evidence="11 12" key="1">
    <citation type="journal article" date="2014" name="Genome Announc.">
        <title>Draft genome sequences of eight enterohepatic helicobacter species isolated from both laboratory and wild rodents.</title>
        <authorList>
            <person name="Sheh A."/>
            <person name="Shen Z."/>
            <person name="Fox J.G."/>
        </authorList>
    </citation>
    <scope>NUCLEOTIDE SEQUENCE [LARGE SCALE GENOMIC DNA]</scope>
    <source>
        <strain evidence="11 12">MIT 01-6451</strain>
    </source>
</reference>
<dbReference type="AlphaFoldDB" id="A0A4U8TLX8"/>
<comment type="function">
    <text evidence="9">Part of the twin-arginine translocation (Tat) system that transports large folded proteins containing a characteristic twin-arginine motif in their signal peptide across membranes. TatA could form the protein-conducting channel of the Tat system.</text>
</comment>
<evidence type="ECO:0000256" key="7">
    <source>
        <dbReference type="ARBA" id="ARBA00023010"/>
    </source>
</evidence>
<evidence type="ECO:0000256" key="5">
    <source>
        <dbReference type="ARBA" id="ARBA00022927"/>
    </source>
</evidence>
<dbReference type="GeneID" id="82321793"/>
<gene>
    <name evidence="9 11" type="primary">tatA</name>
    <name evidence="11" type="ORF">LS65_009155</name>
</gene>
<evidence type="ECO:0000313" key="11">
    <source>
        <dbReference type="EMBL" id="TLD99827.1"/>
    </source>
</evidence>
<keyword evidence="5 9" id="KW-0653">Protein transport</keyword>
<evidence type="ECO:0000256" key="1">
    <source>
        <dbReference type="ARBA" id="ARBA00004162"/>
    </source>
</evidence>
<dbReference type="HAMAP" id="MF_00236">
    <property type="entry name" value="TatA_E"/>
    <property type="match status" value="1"/>
</dbReference>
<dbReference type="PANTHER" id="PTHR42982:SF1">
    <property type="entry name" value="SEC-INDEPENDENT PROTEIN TRANSLOCASE PROTEIN TATA"/>
    <property type="match status" value="1"/>
</dbReference>
<dbReference type="OrthoDB" id="9813726at2"/>
<keyword evidence="8 9" id="KW-0472">Membrane</keyword>
<name>A0A4U8TLX8_9HELI</name>
<feature type="region of interest" description="Disordered" evidence="10">
    <location>
        <begin position="43"/>
        <end position="81"/>
    </location>
</feature>
<evidence type="ECO:0000256" key="4">
    <source>
        <dbReference type="ARBA" id="ARBA00022692"/>
    </source>
</evidence>
<dbReference type="GO" id="GO:0033281">
    <property type="term" value="C:TAT protein transport complex"/>
    <property type="evidence" value="ECO:0007669"/>
    <property type="project" value="UniProtKB-UniRule"/>
</dbReference>
<evidence type="ECO:0000256" key="3">
    <source>
        <dbReference type="ARBA" id="ARBA00022475"/>
    </source>
</evidence>
<keyword evidence="4 9" id="KW-0812">Transmembrane</keyword>
<evidence type="ECO:0000256" key="8">
    <source>
        <dbReference type="ARBA" id="ARBA00023136"/>
    </source>
</evidence>
<protein>
    <recommendedName>
        <fullName evidence="9">Sec-independent protein translocase protein TatA</fullName>
    </recommendedName>
</protein>
<dbReference type="Gene3D" id="1.20.5.3310">
    <property type="match status" value="1"/>
</dbReference>
<keyword evidence="3 9" id="KW-1003">Cell membrane</keyword>
<dbReference type="GO" id="GO:0043953">
    <property type="term" value="P:protein transport by the Tat complex"/>
    <property type="evidence" value="ECO:0007669"/>
    <property type="project" value="UniProtKB-UniRule"/>
</dbReference>
<comment type="subunit">
    <text evidence="9">Forms a complex with TatC.</text>
</comment>
<organism evidence="11 12">
    <name type="scientific">Helicobacter japonicus</name>
    <dbReference type="NCBI Taxonomy" id="425400"/>
    <lineage>
        <taxon>Bacteria</taxon>
        <taxon>Pseudomonadati</taxon>
        <taxon>Campylobacterota</taxon>
        <taxon>Epsilonproteobacteria</taxon>
        <taxon>Campylobacterales</taxon>
        <taxon>Helicobacteraceae</taxon>
        <taxon>Helicobacter</taxon>
    </lineage>
</organism>
<dbReference type="InterPro" id="IPR006312">
    <property type="entry name" value="TatA/E"/>
</dbReference>
<proteinExistence type="inferred from homology"/>
<comment type="subcellular location">
    <subcellularLocation>
        <location evidence="1 9">Cell membrane</location>
        <topology evidence="1 9">Single-pass membrane protein</topology>
    </subcellularLocation>
</comment>
<dbReference type="GO" id="GO:0008320">
    <property type="term" value="F:protein transmembrane transporter activity"/>
    <property type="evidence" value="ECO:0007669"/>
    <property type="project" value="UniProtKB-UniRule"/>
</dbReference>
<keyword evidence="2 9" id="KW-0813">Transport</keyword>
<dbReference type="EMBL" id="JRMQ02000017">
    <property type="protein sequence ID" value="TLD99827.1"/>
    <property type="molecule type" value="Genomic_DNA"/>
</dbReference>
<dbReference type="NCBIfam" id="TIGR01411">
    <property type="entry name" value="tatAE"/>
    <property type="match status" value="1"/>
</dbReference>
<dbReference type="Pfam" id="PF02416">
    <property type="entry name" value="TatA_B_E"/>
    <property type="match status" value="1"/>
</dbReference>
<comment type="caution">
    <text evidence="11">The sequence shown here is derived from an EMBL/GenBank/DDBJ whole genome shotgun (WGS) entry which is preliminary data.</text>
</comment>
<evidence type="ECO:0000313" key="12">
    <source>
        <dbReference type="Proteomes" id="UP000029707"/>
    </source>
</evidence>
<dbReference type="STRING" id="425400.LS65_01450"/>
<keyword evidence="12" id="KW-1185">Reference proteome</keyword>
<dbReference type="PANTHER" id="PTHR42982">
    <property type="entry name" value="SEC-INDEPENDENT PROTEIN TRANSLOCASE PROTEIN TATA"/>
    <property type="match status" value="1"/>
</dbReference>
<evidence type="ECO:0000256" key="2">
    <source>
        <dbReference type="ARBA" id="ARBA00022448"/>
    </source>
</evidence>
<dbReference type="Proteomes" id="UP000029707">
    <property type="component" value="Unassembled WGS sequence"/>
</dbReference>
<feature type="transmembrane region" description="Helical" evidence="9">
    <location>
        <begin position="6"/>
        <end position="22"/>
    </location>
</feature>
<evidence type="ECO:0000256" key="6">
    <source>
        <dbReference type="ARBA" id="ARBA00022989"/>
    </source>
</evidence>
<evidence type="ECO:0000256" key="9">
    <source>
        <dbReference type="HAMAP-Rule" id="MF_00236"/>
    </source>
</evidence>
<sequence>MTPPSITQLLIILLIIVLLFGAKKIPELAKGLGSGIKNFKKAVKEDEEDNQSAQNERDPSQIKQTQTQQDSTQDSTKKQEA</sequence>
<accession>A0A4U8TLX8</accession>
<evidence type="ECO:0000256" key="10">
    <source>
        <dbReference type="SAM" id="MobiDB-lite"/>
    </source>
</evidence>
<keyword evidence="6 9" id="KW-1133">Transmembrane helix</keyword>